<dbReference type="GO" id="GO:0016020">
    <property type="term" value="C:membrane"/>
    <property type="evidence" value="ECO:0007669"/>
    <property type="project" value="UniProtKB-SubCell"/>
</dbReference>
<evidence type="ECO:0008006" key="11">
    <source>
        <dbReference type="Google" id="ProtNLM"/>
    </source>
</evidence>
<protein>
    <recommendedName>
        <fullName evidence="11">Fatty acid desaturase domain-containing protein</fullName>
    </recommendedName>
</protein>
<dbReference type="InterPro" id="IPR021863">
    <property type="entry name" value="FAS_N"/>
</dbReference>
<reference evidence="10" key="2">
    <citation type="submission" date="2013-12" db="EMBL/GenBank/DDBJ databases">
        <authorList>
            <person name="Yu Y."/>
            <person name="Lee S."/>
            <person name="de Baynast K."/>
            <person name="Wissotski M."/>
            <person name="Liu L."/>
            <person name="Talag J."/>
            <person name="Goicoechea J."/>
            <person name="Angelova A."/>
            <person name="Jetty R."/>
            <person name="Kudrna D."/>
            <person name="Golser W."/>
            <person name="Rivera L."/>
            <person name="Zhang J."/>
            <person name="Wing R."/>
        </authorList>
    </citation>
    <scope>NUCLEOTIDE SEQUENCE</scope>
</reference>
<evidence type="ECO:0000259" key="7">
    <source>
        <dbReference type="Pfam" id="PF00487"/>
    </source>
</evidence>
<organism evidence="9 10">
    <name type="scientific">Leersia perrieri</name>
    <dbReference type="NCBI Taxonomy" id="77586"/>
    <lineage>
        <taxon>Eukaryota</taxon>
        <taxon>Viridiplantae</taxon>
        <taxon>Streptophyta</taxon>
        <taxon>Embryophyta</taxon>
        <taxon>Tracheophyta</taxon>
        <taxon>Spermatophyta</taxon>
        <taxon>Magnoliopsida</taxon>
        <taxon>Liliopsida</taxon>
        <taxon>Poales</taxon>
        <taxon>Poaceae</taxon>
        <taxon>BOP clade</taxon>
        <taxon>Oryzoideae</taxon>
        <taxon>Oryzeae</taxon>
        <taxon>Oryzinae</taxon>
        <taxon>Leersia</taxon>
    </lineage>
</organism>
<evidence type="ECO:0000313" key="10">
    <source>
        <dbReference type="Proteomes" id="UP000032180"/>
    </source>
</evidence>
<evidence type="ECO:0000256" key="2">
    <source>
        <dbReference type="ARBA" id="ARBA00005189"/>
    </source>
</evidence>
<dbReference type="Pfam" id="PF11960">
    <property type="entry name" value="DUF3474"/>
    <property type="match status" value="1"/>
</dbReference>
<proteinExistence type="inferred from homology"/>
<evidence type="ECO:0000313" key="9">
    <source>
        <dbReference type="EnsemblPlants" id="LPERR12G00190.1"/>
    </source>
</evidence>
<evidence type="ECO:0000256" key="5">
    <source>
        <dbReference type="ARBA" id="ARBA00023136"/>
    </source>
</evidence>
<dbReference type="HOGENOM" id="CLU_033094_2_2_1"/>
<dbReference type="Proteomes" id="UP000032180">
    <property type="component" value="Chromosome 12"/>
</dbReference>
<dbReference type="eggNOG" id="ENOG502QTIC">
    <property type="taxonomic scope" value="Eukaryota"/>
</dbReference>
<keyword evidence="6" id="KW-1133">Transmembrane helix</keyword>
<dbReference type="PANTHER" id="PTHR32100">
    <property type="entry name" value="OMEGA-6 FATTY ACID DESATURASE, CHLOROPLASTIC"/>
    <property type="match status" value="1"/>
</dbReference>
<dbReference type="Pfam" id="PF00487">
    <property type="entry name" value="FA_desaturase"/>
    <property type="match status" value="1"/>
</dbReference>
<dbReference type="Gramene" id="LPERR12G00190.1">
    <property type="protein sequence ID" value="LPERR12G00190.1"/>
    <property type="gene ID" value="LPERR12G00190"/>
</dbReference>
<accession>A0A0D9XVW1</accession>
<feature type="domain" description="Fatty acid desaturase" evidence="7">
    <location>
        <begin position="78"/>
        <end position="158"/>
    </location>
</feature>
<dbReference type="STRING" id="77586.A0A0D9XVW1"/>
<keyword evidence="4" id="KW-0560">Oxidoreductase</keyword>
<evidence type="ECO:0000256" key="1">
    <source>
        <dbReference type="ARBA" id="ARBA00004370"/>
    </source>
</evidence>
<evidence type="ECO:0000256" key="6">
    <source>
        <dbReference type="SAM" id="Phobius"/>
    </source>
</evidence>
<reference evidence="9" key="3">
    <citation type="submission" date="2015-04" db="UniProtKB">
        <authorList>
            <consortium name="EnsemblPlants"/>
        </authorList>
    </citation>
    <scope>IDENTIFICATION</scope>
</reference>
<dbReference type="InterPro" id="IPR005804">
    <property type="entry name" value="FA_desaturase_dom"/>
</dbReference>
<keyword evidence="6" id="KW-0812">Transmembrane</keyword>
<dbReference type="InterPro" id="IPR012171">
    <property type="entry name" value="Fatty_acid_desaturase"/>
</dbReference>
<evidence type="ECO:0000256" key="3">
    <source>
        <dbReference type="ARBA" id="ARBA00009295"/>
    </source>
</evidence>
<keyword evidence="10" id="KW-1185">Reference proteome</keyword>
<evidence type="ECO:0000259" key="8">
    <source>
        <dbReference type="Pfam" id="PF11960"/>
    </source>
</evidence>
<dbReference type="GO" id="GO:0016717">
    <property type="term" value="F:oxidoreductase activity, acting on paired donors, with oxidation of a pair of donors resulting in the reduction of molecular oxygen to two molecules of water"/>
    <property type="evidence" value="ECO:0007669"/>
    <property type="project" value="InterPro"/>
</dbReference>
<dbReference type="EnsemblPlants" id="LPERR12G00190.1">
    <property type="protein sequence ID" value="LPERR12G00190.1"/>
    <property type="gene ID" value="LPERR12G00190"/>
</dbReference>
<comment type="similarity">
    <text evidence="3">Belongs to the fatty acid desaturase type 1 family.</text>
</comment>
<dbReference type="GO" id="GO:0006629">
    <property type="term" value="P:lipid metabolic process"/>
    <property type="evidence" value="ECO:0007669"/>
    <property type="project" value="InterPro"/>
</dbReference>
<keyword evidence="5 6" id="KW-0472">Membrane</keyword>
<reference evidence="9 10" key="1">
    <citation type="submission" date="2012-08" db="EMBL/GenBank/DDBJ databases">
        <title>Oryza genome evolution.</title>
        <authorList>
            <person name="Wing R.A."/>
        </authorList>
    </citation>
    <scope>NUCLEOTIDE SEQUENCE</scope>
</reference>
<name>A0A0D9XVW1_9ORYZ</name>
<feature type="domain" description="Fatty acid desaturase N-terminal" evidence="8">
    <location>
        <begin position="12"/>
        <end position="66"/>
    </location>
</feature>
<dbReference type="AlphaFoldDB" id="A0A0D9XVW1"/>
<comment type="pathway">
    <text evidence="2">Lipid metabolism.</text>
</comment>
<comment type="subcellular location">
    <subcellularLocation>
        <location evidence="1">Membrane</location>
    </subcellularLocation>
</comment>
<sequence>MAAASPTQEADCKASEDAHLFDAAKPPPFRIGDIRAAIPPHCWRKSPLRSLSYVARDLLIVAALAAAATHIDLLFAWTWPLYWAAQGTMFWALFVLGHDCFSDSATLNNVVGHLLHSFILVPYHGWRISHRTHHQNHGHIERDESWHPITEKLYRQLEPRTKKLRFTVPFPLLAFPVYL</sequence>
<evidence type="ECO:0000256" key="4">
    <source>
        <dbReference type="ARBA" id="ARBA00023002"/>
    </source>
</evidence>
<feature type="transmembrane region" description="Helical" evidence="6">
    <location>
        <begin position="53"/>
        <end position="71"/>
    </location>
</feature>